<organism evidence="3 4">
    <name type="scientific">Formosa maritima</name>
    <dbReference type="NCBI Taxonomy" id="2592046"/>
    <lineage>
        <taxon>Bacteria</taxon>
        <taxon>Pseudomonadati</taxon>
        <taxon>Bacteroidota</taxon>
        <taxon>Flavobacteriia</taxon>
        <taxon>Flavobacteriales</taxon>
        <taxon>Flavobacteriaceae</taxon>
        <taxon>Formosa</taxon>
    </lineage>
</organism>
<feature type="domain" description="Transglutaminase-like" evidence="1">
    <location>
        <begin position="326"/>
        <end position="398"/>
    </location>
</feature>
<accession>A0A5D0GG85</accession>
<name>A0A5D0GG85_9FLAO</name>
<dbReference type="EMBL" id="VSFC01000020">
    <property type="protein sequence ID" value="TYA57994.1"/>
    <property type="molecule type" value="Genomic_DNA"/>
</dbReference>
<dbReference type="OrthoDB" id="98874at2"/>
<dbReference type="InterPro" id="IPR002931">
    <property type="entry name" value="Transglutaminase-like"/>
</dbReference>
<evidence type="ECO:0000259" key="2">
    <source>
        <dbReference type="Pfam" id="PF12969"/>
    </source>
</evidence>
<dbReference type="Pfam" id="PF01841">
    <property type="entry name" value="Transglut_core"/>
    <property type="match status" value="1"/>
</dbReference>
<dbReference type="Proteomes" id="UP000324550">
    <property type="component" value="Unassembled WGS sequence"/>
</dbReference>
<dbReference type="Gene3D" id="2.60.120.1130">
    <property type="match status" value="1"/>
</dbReference>
<dbReference type="Pfam" id="PF12969">
    <property type="entry name" value="DUF3857"/>
    <property type="match status" value="1"/>
</dbReference>
<proteinExistence type="predicted"/>
<protein>
    <submittedName>
        <fullName evidence="3">DUF3857 domain-containing protein</fullName>
    </submittedName>
</protein>
<evidence type="ECO:0000259" key="1">
    <source>
        <dbReference type="Pfam" id="PF01841"/>
    </source>
</evidence>
<sequence>MKTALFLACVFTMQVSIAQDYKFGKISKEELQETSDPTDPEANATVLYRSQEIKFEYIESKGFVQKNDIHERIKIYNKDGFDQATKVIKLYNESNELEESLTGFKAYTYNLEGNKIIDDKLKSDGIFEEETNRYWLYTKFTMPNIKEGCVIEYKYTIESELIRIDDIEFQQEIPIRKLDFKMVTPEFYNYKKYPNVRALYYPSLKETYNQKTVSLSGEKQTSIEHFSGRREARSDFSRNEWNYRENIITSNLDNVPALKSETHVSNIDNYRAVMKMDLSFIKYPDQMPKNYATNWEEVTKTIYDSNDFGEQLKKSGYYGDDLNIAISGATDPIEQTYNIFNFVKTKVEWNGLHGYYTDLGARQAYKQGAGNIADINLILTAMLREAGLDANPVLISTKDNGVPLFPTRSGFNYVICAVNTAQGMILLDASKSYTSLNVLPVKVLNWQGRLIRRDGSSDWINLSVQEPSKEIVSLNIKLNADLSATGKVRNQYTDYSALNYRNTFESYSKDDLVKEIESENGLLQVSNIEVEDMNVPIKPVLLSYEYDLEEALEKIGDSYYFSPLLFLKIKESPFKLQSRKYPIDLDFPTSRKYMVNIMLPEGFQVESLPENEKLQFNNTEGEFTYLIRENGSMLQLVITLDLNNTLILPANYEQFKQFFELLVNKQAEKIVLKKV</sequence>
<dbReference type="Gene3D" id="2.60.40.3140">
    <property type="match status" value="1"/>
</dbReference>
<dbReference type="InterPro" id="IPR024618">
    <property type="entry name" value="DUF3857"/>
</dbReference>
<reference evidence="3 4" key="1">
    <citation type="submission" date="2019-08" db="EMBL/GenBank/DDBJ databases">
        <title>Formosa sediminis sp. nov., isolated from marine sediment.</title>
        <authorList>
            <person name="Cao W.R."/>
        </authorList>
    </citation>
    <scope>NUCLEOTIDE SEQUENCE [LARGE SCALE GENOMIC DNA]</scope>
    <source>
        <strain evidence="3 4">1494</strain>
    </source>
</reference>
<feature type="domain" description="DUF3857" evidence="2">
    <location>
        <begin position="68"/>
        <end position="198"/>
    </location>
</feature>
<dbReference type="RefSeq" id="WP_148453643.1">
    <property type="nucleotide sequence ID" value="NZ_VSFC01000020.1"/>
</dbReference>
<comment type="caution">
    <text evidence="3">The sequence shown here is derived from an EMBL/GenBank/DDBJ whole genome shotgun (WGS) entry which is preliminary data.</text>
</comment>
<evidence type="ECO:0000313" key="3">
    <source>
        <dbReference type="EMBL" id="TYA57994.1"/>
    </source>
</evidence>
<evidence type="ECO:0000313" key="4">
    <source>
        <dbReference type="Proteomes" id="UP000324550"/>
    </source>
</evidence>
<keyword evidence="4" id="KW-1185">Reference proteome</keyword>
<dbReference type="AlphaFoldDB" id="A0A5D0GG85"/>
<dbReference type="Gene3D" id="3.10.620.30">
    <property type="match status" value="1"/>
</dbReference>
<gene>
    <name evidence="3" type="ORF">FVF61_04060</name>
</gene>